<dbReference type="Pfam" id="PF13448">
    <property type="entry name" value="DUF4114"/>
    <property type="match status" value="1"/>
</dbReference>
<evidence type="ECO:0000313" key="4">
    <source>
        <dbReference type="Proteomes" id="UP000004947"/>
    </source>
</evidence>
<dbReference type="OrthoDB" id="1204817at2"/>
<dbReference type="eggNOG" id="COG1196">
    <property type="taxonomic scope" value="Bacteria"/>
</dbReference>
<dbReference type="InterPro" id="IPR025193">
    <property type="entry name" value="DUF4114"/>
</dbReference>
<evidence type="ECO:0000256" key="1">
    <source>
        <dbReference type="SAM" id="Phobius"/>
    </source>
</evidence>
<evidence type="ECO:0000259" key="2">
    <source>
        <dbReference type="Pfam" id="PF13448"/>
    </source>
</evidence>
<protein>
    <recommendedName>
        <fullName evidence="2">DUF4114 domain-containing protein</fullName>
    </recommendedName>
</protein>
<keyword evidence="1" id="KW-1133">Transmembrane helix</keyword>
<organism evidence="3 4">
    <name type="scientific">Lentisphaera araneosa HTCC2155</name>
    <dbReference type="NCBI Taxonomy" id="313628"/>
    <lineage>
        <taxon>Bacteria</taxon>
        <taxon>Pseudomonadati</taxon>
        <taxon>Lentisphaerota</taxon>
        <taxon>Lentisphaeria</taxon>
        <taxon>Lentisphaerales</taxon>
        <taxon>Lentisphaeraceae</taxon>
        <taxon>Lentisphaera</taxon>
    </lineage>
</organism>
<proteinExistence type="predicted"/>
<dbReference type="RefSeq" id="WP_007277493.1">
    <property type="nucleotide sequence ID" value="NZ_ABCK01000004.1"/>
</dbReference>
<accession>A6DHV8</accession>
<feature type="transmembrane region" description="Helical" evidence="1">
    <location>
        <begin position="263"/>
        <end position="281"/>
    </location>
</feature>
<name>A6DHV8_9BACT</name>
<dbReference type="EMBL" id="ABCK01000004">
    <property type="protein sequence ID" value="EDM28612.1"/>
    <property type="molecule type" value="Genomic_DNA"/>
</dbReference>
<keyword evidence="4" id="KW-1185">Reference proteome</keyword>
<keyword evidence="1" id="KW-0472">Membrane</keyword>
<reference evidence="3 4" key="1">
    <citation type="journal article" date="2010" name="J. Bacteriol.">
        <title>Genome sequence of Lentisphaera araneosa HTCC2155T, the type species of the order Lentisphaerales in the phylum Lentisphaerae.</title>
        <authorList>
            <person name="Thrash J.C."/>
            <person name="Cho J.C."/>
            <person name="Vergin K.L."/>
            <person name="Morris R.M."/>
            <person name="Giovannoni S.J."/>
        </authorList>
    </citation>
    <scope>NUCLEOTIDE SEQUENCE [LARGE SCALE GENOMIC DNA]</scope>
    <source>
        <strain evidence="3 4">HTCC2155</strain>
    </source>
</reference>
<dbReference type="STRING" id="313628.LNTAR_08584"/>
<dbReference type="Proteomes" id="UP000004947">
    <property type="component" value="Unassembled WGS sequence"/>
</dbReference>
<gene>
    <name evidence="3" type="ORF">LNTAR_08584</name>
</gene>
<comment type="caution">
    <text evidence="3">The sequence shown here is derived from an EMBL/GenBank/DDBJ whole genome shotgun (WGS) entry which is preliminary data.</text>
</comment>
<dbReference type="AlphaFoldDB" id="A6DHV8"/>
<keyword evidence="1" id="KW-0812">Transmembrane</keyword>
<evidence type="ECO:0000313" key="3">
    <source>
        <dbReference type="EMBL" id="EDM28612.1"/>
    </source>
</evidence>
<feature type="domain" description="DUF4114" evidence="2">
    <location>
        <begin position="172"/>
        <end position="241"/>
    </location>
</feature>
<sequence length="290" mass="31814">MKVKKISLSWMIIISLCLSFYGYAEATISPVQANARPFGLDIVDFVYMADSDTKSTDFYENYLPELNQIIDSNLNERLSLNTDYLNSVALDSSKLSLSNDSDLRIYFVGEGAGYHNTLGFNTEGGGVTSGDPQLIFPDASTSSDYLNPNTPTVRTSGTPLAQGDFANLGTISAGTELDFFLIANGAYGGQYVYSTDEDVNPDGIQHVVSFAIENSSYLLIGFEDLYNGGDMDFNDLLFAVDIGTANVQELIENSALVPEAQEIVLIVIFLLFLIRHLALSFQENKKQINY</sequence>